<name>A0A9P4USE0_9PEZI</name>
<sequence>MLADIQSSSIRCRGRRHRHYPSTQRDPQFHRGLPYSTIDRFLSCRMLPTLEIFLAFSSSTASLHCYVASLKSCKSI</sequence>
<feature type="region of interest" description="Disordered" evidence="1">
    <location>
        <begin position="1"/>
        <end position="28"/>
    </location>
</feature>
<protein>
    <submittedName>
        <fullName evidence="2">Uncharacterized protein</fullName>
    </submittedName>
</protein>
<evidence type="ECO:0000313" key="3">
    <source>
        <dbReference type="Proteomes" id="UP000799441"/>
    </source>
</evidence>
<proteinExistence type="predicted"/>
<dbReference type="Proteomes" id="UP000799441">
    <property type="component" value="Unassembled WGS sequence"/>
</dbReference>
<keyword evidence="3" id="KW-1185">Reference proteome</keyword>
<comment type="caution">
    <text evidence="2">The sequence shown here is derived from an EMBL/GenBank/DDBJ whole genome shotgun (WGS) entry which is preliminary data.</text>
</comment>
<organism evidence="2 3">
    <name type="scientific">Polychaeton citri CBS 116435</name>
    <dbReference type="NCBI Taxonomy" id="1314669"/>
    <lineage>
        <taxon>Eukaryota</taxon>
        <taxon>Fungi</taxon>
        <taxon>Dikarya</taxon>
        <taxon>Ascomycota</taxon>
        <taxon>Pezizomycotina</taxon>
        <taxon>Dothideomycetes</taxon>
        <taxon>Dothideomycetidae</taxon>
        <taxon>Capnodiales</taxon>
        <taxon>Capnodiaceae</taxon>
        <taxon>Polychaeton</taxon>
    </lineage>
</organism>
<dbReference type="AlphaFoldDB" id="A0A9P4USE0"/>
<dbReference type="EMBL" id="MU003769">
    <property type="protein sequence ID" value="KAF2724919.1"/>
    <property type="molecule type" value="Genomic_DNA"/>
</dbReference>
<reference evidence="2" key="1">
    <citation type="journal article" date="2020" name="Stud. Mycol.">
        <title>101 Dothideomycetes genomes: a test case for predicting lifestyles and emergence of pathogens.</title>
        <authorList>
            <person name="Haridas S."/>
            <person name="Albert R."/>
            <person name="Binder M."/>
            <person name="Bloem J."/>
            <person name="Labutti K."/>
            <person name="Salamov A."/>
            <person name="Andreopoulos B."/>
            <person name="Baker S."/>
            <person name="Barry K."/>
            <person name="Bills G."/>
            <person name="Bluhm B."/>
            <person name="Cannon C."/>
            <person name="Castanera R."/>
            <person name="Culley D."/>
            <person name="Daum C."/>
            <person name="Ezra D."/>
            <person name="Gonzalez J."/>
            <person name="Henrissat B."/>
            <person name="Kuo A."/>
            <person name="Liang C."/>
            <person name="Lipzen A."/>
            <person name="Lutzoni F."/>
            <person name="Magnuson J."/>
            <person name="Mondo S."/>
            <person name="Nolan M."/>
            <person name="Ohm R."/>
            <person name="Pangilinan J."/>
            <person name="Park H.-J."/>
            <person name="Ramirez L."/>
            <person name="Alfaro M."/>
            <person name="Sun H."/>
            <person name="Tritt A."/>
            <person name="Yoshinaga Y."/>
            <person name="Zwiers L.-H."/>
            <person name="Turgeon B."/>
            <person name="Goodwin S."/>
            <person name="Spatafora J."/>
            <person name="Crous P."/>
            <person name="Grigoriev I."/>
        </authorList>
    </citation>
    <scope>NUCLEOTIDE SEQUENCE</scope>
    <source>
        <strain evidence="2">CBS 116435</strain>
    </source>
</reference>
<accession>A0A9P4USE0</accession>
<gene>
    <name evidence="2" type="ORF">K431DRAFT_115289</name>
</gene>
<feature type="compositionally biased region" description="Polar residues" evidence="1">
    <location>
        <begin position="1"/>
        <end position="10"/>
    </location>
</feature>
<evidence type="ECO:0000313" key="2">
    <source>
        <dbReference type="EMBL" id="KAF2724919.1"/>
    </source>
</evidence>
<evidence type="ECO:0000256" key="1">
    <source>
        <dbReference type="SAM" id="MobiDB-lite"/>
    </source>
</evidence>